<dbReference type="AlphaFoldDB" id="A0A3A5N175"/>
<feature type="region of interest" description="Disordered" evidence="1">
    <location>
        <begin position="1"/>
        <end position="24"/>
    </location>
</feature>
<gene>
    <name evidence="2" type="ORF">D6T64_00850</name>
</gene>
<dbReference type="EMBL" id="QZVS01000034">
    <property type="protein sequence ID" value="RJT92036.1"/>
    <property type="molecule type" value="Genomic_DNA"/>
</dbReference>
<protein>
    <submittedName>
        <fullName evidence="2">Uncharacterized protein</fullName>
    </submittedName>
</protein>
<evidence type="ECO:0000256" key="1">
    <source>
        <dbReference type="SAM" id="MobiDB-lite"/>
    </source>
</evidence>
<accession>A0A3A5N175</accession>
<evidence type="ECO:0000313" key="2">
    <source>
        <dbReference type="EMBL" id="RJT92036.1"/>
    </source>
</evidence>
<evidence type="ECO:0000313" key="3">
    <source>
        <dbReference type="Proteomes" id="UP000272015"/>
    </source>
</evidence>
<dbReference type="Proteomes" id="UP000272015">
    <property type="component" value="Unassembled WGS sequence"/>
</dbReference>
<reference evidence="2 3" key="1">
    <citation type="submission" date="2018-09" db="EMBL/GenBank/DDBJ databases">
        <title>Novel species of Cryobacterium.</title>
        <authorList>
            <person name="Liu Q."/>
            <person name="Xin Y.-H."/>
        </authorList>
    </citation>
    <scope>NUCLEOTIDE SEQUENCE [LARGE SCALE GENOMIC DNA]</scope>
    <source>
        <strain evidence="2 3">Hh39</strain>
    </source>
</reference>
<sequence>MCALSGCAATPEPAPPTSAPSPTETFTPVFANNDEALAAATAAYAAYQEMNDVILQAGGQQPERIEPYVAAERLPVEIQEFQDFQNIQAHTVGASAFVITQLQSARYQTVEQTDIVVYLCDDLSEVDMVDPAGMSLLAGDTSRRTPFEVRFKFEGGVLVLYGRDFWNGGGVC</sequence>
<proteinExistence type="predicted"/>
<organism evidence="2 3">
    <name type="scientific">Cryobacterium melibiosiphilum</name>
    <dbReference type="NCBI Taxonomy" id="995039"/>
    <lineage>
        <taxon>Bacteria</taxon>
        <taxon>Bacillati</taxon>
        <taxon>Actinomycetota</taxon>
        <taxon>Actinomycetes</taxon>
        <taxon>Micrococcales</taxon>
        <taxon>Microbacteriaceae</taxon>
        <taxon>Cryobacterium</taxon>
    </lineage>
</organism>
<name>A0A3A5N175_9MICO</name>
<comment type="caution">
    <text evidence="2">The sequence shown here is derived from an EMBL/GenBank/DDBJ whole genome shotgun (WGS) entry which is preliminary data.</text>
</comment>
<keyword evidence="3" id="KW-1185">Reference proteome</keyword>